<evidence type="ECO:0000256" key="4">
    <source>
        <dbReference type="ARBA" id="ARBA00022989"/>
    </source>
</evidence>
<sequence length="415" mass="46261">MTDVDATAFSWYRRAVMAKGHRRKQRDAAGWTSSPVVCLTCTTMCAAAVGSLVFAGFSFNLSLEMQPGLVVAGDMAAQASLTSQTTQSTSLHAGLAHVQSTTSEASLAPMTSEEFKDKLQPKDNSQKCTKIAFLRIQKTASTTFGQEIMSKMCGQSRQTCTRSWDRCARGMSKCSLPLGFYHLEYGYAHEFVSGPGRGCVVTFLRDPVERIMSEYFMLREKHRQFLTFDQWDVHAADLADLDAILGIKDVHQSFHEYLQHPGNPARNRQTLYLLGFHRVQCNSTRCGGDACICEQDDAGYPSKAYKWDQDGPALLEKAKQHLLALDAFGITDCFDESIKVIAPALGWNTEAALDLAKNNHALHVWRPVMEKARQIRPLGSAALQGHRRLSFNGPGSNFWREFLHDDASRHRVAQR</sequence>
<evidence type="ECO:0000256" key="5">
    <source>
        <dbReference type="ARBA" id="ARBA00023136"/>
    </source>
</evidence>
<dbReference type="PANTHER" id="PTHR12812">
    <property type="entry name" value="HEPARAN SULFATE 6-O-SULFOTRANSFERASE 3"/>
    <property type="match status" value="1"/>
</dbReference>
<dbReference type="InterPro" id="IPR027417">
    <property type="entry name" value="P-loop_NTPase"/>
</dbReference>
<keyword evidence="4" id="KW-1133">Transmembrane helix</keyword>
<dbReference type="EMBL" id="CAJNDS010002544">
    <property type="protein sequence ID" value="CAE7519781.1"/>
    <property type="molecule type" value="Genomic_DNA"/>
</dbReference>
<organism evidence="7 8">
    <name type="scientific">Symbiodinium natans</name>
    <dbReference type="NCBI Taxonomy" id="878477"/>
    <lineage>
        <taxon>Eukaryota</taxon>
        <taxon>Sar</taxon>
        <taxon>Alveolata</taxon>
        <taxon>Dinophyceae</taxon>
        <taxon>Suessiales</taxon>
        <taxon>Symbiodiniaceae</taxon>
        <taxon>Symbiodinium</taxon>
    </lineage>
</organism>
<reference evidence="7" key="1">
    <citation type="submission" date="2021-02" db="EMBL/GenBank/DDBJ databases">
        <authorList>
            <person name="Dougan E. K."/>
            <person name="Rhodes N."/>
            <person name="Thang M."/>
            <person name="Chan C."/>
        </authorList>
    </citation>
    <scope>NUCLEOTIDE SEQUENCE</scope>
</reference>
<protein>
    <recommendedName>
        <fullName evidence="9">Sulfotransferase domain-containing protein</fullName>
    </recommendedName>
</protein>
<keyword evidence="8" id="KW-1185">Reference proteome</keyword>
<dbReference type="InterPro" id="IPR010635">
    <property type="entry name" value="Heparan_SO4-6-sulfoTrfase"/>
</dbReference>
<dbReference type="GO" id="GO:0017095">
    <property type="term" value="F:heparan sulfate 6-sulfotransferase activity"/>
    <property type="evidence" value="ECO:0007669"/>
    <property type="project" value="TreeGrafter"/>
</dbReference>
<name>A0A812TES8_9DINO</name>
<dbReference type="Proteomes" id="UP000604046">
    <property type="component" value="Unassembled WGS sequence"/>
</dbReference>
<gene>
    <name evidence="7" type="ORF">SNAT2548_LOCUS29089</name>
</gene>
<proteinExistence type="predicted"/>
<keyword evidence="3" id="KW-0812">Transmembrane</keyword>
<comment type="caution">
    <text evidence="7">The sequence shown here is derived from an EMBL/GenBank/DDBJ whole genome shotgun (WGS) entry which is preliminary data.</text>
</comment>
<keyword evidence="6" id="KW-0325">Glycoprotein</keyword>
<dbReference type="Gene3D" id="3.40.50.300">
    <property type="entry name" value="P-loop containing nucleotide triphosphate hydrolases"/>
    <property type="match status" value="1"/>
</dbReference>
<evidence type="ECO:0000313" key="8">
    <source>
        <dbReference type="Proteomes" id="UP000604046"/>
    </source>
</evidence>
<dbReference type="GO" id="GO:0016020">
    <property type="term" value="C:membrane"/>
    <property type="evidence" value="ECO:0007669"/>
    <property type="project" value="UniProtKB-SubCell"/>
</dbReference>
<dbReference type="PANTHER" id="PTHR12812:SF0">
    <property type="entry name" value="HEPARAN-SULFATE 6-O-SULFOTRANSFERASE"/>
    <property type="match status" value="1"/>
</dbReference>
<evidence type="ECO:0000256" key="3">
    <source>
        <dbReference type="ARBA" id="ARBA00022692"/>
    </source>
</evidence>
<dbReference type="AlphaFoldDB" id="A0A812TES8"/>
<keyword evidence="5" id="KW-0472">Membrane</keyword>
<keyword evidence="2" id="KW-0808">Transferase</keyword>
<accession>A0A812TES8</accession>
<evidence type="ECO:0000256" key="1">
    <source>
        <dbReference type="ARBA" id="ARBA00004167"/>
    </source>
</evidence>
<evidence type="ECO:0000256" key="2">
    <source>
        <dbReference type="ARBA" id="ARBA00022679"/>
    </source>
</evidence>
<dbReference type="OrthoDB" id="406981at2759"/>
<evidence type="ECO:0000256" key="6">
    <source>
        <dbReference type="ARBA" id="ARBA00023180"/>
    </source>
</evidence>
<evidence type="ECO:0008006" key="9">
    <source>
        <dbReference type="Google" id="ProtNLM"/>
    </source>
</evidence>
<comment type="subcellular location">
    <subcellularLocation>
        <location evidence="1">Membrane</location>
        <topology evidence="1">Single-pass membrane protein</topology>
    </subcellularLocation>
</comment>
<evidence type="ECO:0000313" key="7">
    <source>
        <dbReference type="EMBL" id="CAE7519781.1"/>
    </source>
</evidence>